<organism evidence="9 10">
    <name type="scientific">Lentilactobacillus diolivorans DSM 14421</name>
    <dbReference type="NCBI Taxonomy" id="1423739"/>
    <lineage>
        <taxon>Bacteria</taxon>
        <taxon>Bacillati</taxon>
        <taxon>Bacillota</taxon>
        <taxon>Bacilli</taxon>
        <taxon>Lactobacillales</taxon>
        <taxon>Lactobacillaceae</taxon>
        <taxon>Lentilactobacillus</taxon>
    </lineage>
</organism>
<dbReference type="AlphaFoldDB" id="A0A0R1S9U5"/>
<comment type="caution">
    <text evidence="9">The sequence shown here is derived from an EMBL/GenBank/DDBJ whole genome shotgun (WGS) entry which is preliminary data.</text>
</comment>
<feature type="transmembrane region" description="Helical" evidence="7">
    <location>
        <begin position="63"/>
        <end position="85"/>
    </location>
</feature>
<feature type="transmembrane region" description="Helical" evidence="7">
    <location>
        <begin position="36"/>
        <end position="57"/>
    </location>
</feature>
<sequence length="415" mass="46358">MIALGFLISVRINYRICLFYKIRFRRSFMKEINIQCILLTSLAFLMGLSQFIVVGILNNLSDSFHISISYMGGLVTLFALVYAITTPIINLSVGHTPLYRVLIIFFMMFAIGNLLTAIANDFAMLIVSRILTALASGPSISIAITFAAAIAPIEKRSWMVSWVFSGFSIASVFGVPLGTWISDNLNWRFIFWAIFSLSLILVFFINHLLPHNLKQSGNGGLIQQLTILSNKHILLGITIPVFNFAAIYTIYTYLKPLLIYKFSFSHNLIIFILFFYGFCGLISNQISGRIANVDWMKNLQKFLLIQIISLITIFLIGNFKWLSLIAIFTMALTMSVQNSPIQLYYMQIAKIHYPQSLVLASSFNSIFSNVGVAIGSAMGGYTVSSFGLGYLGLTGSIFSLLAIYVLILLNRESAN</sequence>
<feature type="transmembrane region" description="Helical" evidence="7">
    <location>
        <begin position="189"/>
        <end position="209"/>
    </location>
</feature>
<keyword evidence="4 7" id="KW-0812">Transmembrane</keyword>
<feature type="transmembrane region" description="Helical" evidence="7">
    <location>
        <begin position="263"/>
        <end position="282"/>
    </location>
</feature>
<dbReference type="EMBL" id="AZEY01000057">
    <property type="protein sequence ID" value="KRL65808.1"/>
    <property type="molecule type" value="Genomic_DNA"/>
</dbReference>
<gene>
    <name evidence="9" type="ORF">FC85_GL003045</name>
</gene>
<name>A0A0R1S9U5_9LACO</name>
<evidence type="ECO:0000313" key="10">
    <source>
        <dbReference type="Proteomes" id="UP000052013"/>
    </source>
</evidence>
<keyword evidence="3" id="KW-1003">Cell membrane</keyword>
<dbReference type="Proteomes" id="UP000052013">
    <property type="component" value="Unassembled WGS sequence"/>
</dbReference>
<dbReference type="PANTHER" id="PTHR43124">
    <property type="entry name" value="PURINE EFFLUX PUMP PBUE"/>
    <property type="match status" value="1"/>
</dbReference>
<feature type="domain" description="Major facilitator superfamily (MFS) profile" evidence="8">
    <location>
        <begin position="35"/>
        <end position="414"/>
    </location>
</feature>
<accession>A0A0R1S9U5</accession>
<dbReference type="InterPro" id="IPR020846">
    <property type="entry name" value="MFS_dom"/>
</dbReference>
<dbReference type="SUPFAM" id="SSF103473">
    <property type="entry name" value="MFS general substrate transporter"/>
    <property type="match status" value="1"/>
</dbReference>
<evidence type="ECO:0000256" key="1">
    <source>
        <dbReference type="ARBA" id="ARBA00004651"/>
    </source>
</evidence>
<evidence type="ECO:0000256" key="4">
    <source>
        <dbReference type="ARBA" id="ARBA00022692"/>
    </source>
</evidence>
<dbReference type="PANTHER" id="PTHR43124:SF3">
    <property type="entry name" value="CHLORAMPHENICOL EFFLUX PUMP RV0191"/>
    <property type="match status" value="1"/>
</dbReference>
<feature type="transmembrane region" description="Helical" evidence="7">
    <location>
        <begin position="302"/>
        <end position="319"/>
    </location>
</feature>
<dbReference type="CDD" id="cd17324">
    <property type="entry name" value="MFS_NepI_like"/>
    <property type="match status" value="1"/>
</dbReference>
<dbReference type="Gene3D" id="1.20.1250.20">
    <property type="entry name" value="MFS general substrate transporter like domains"/>
    <property type="match status" value="1"/>
</dbReference>
<dbReference type="GO" id="GO:0005886">
    <property type="term" value="C:plasma membrane"/>
    <property type="evidence" value="ECO:0007669"/>
    <property type="project" value="UniProtKB-SubCell"/>
</dbReference>
<keyword evidence="5 7" id="KW-1133">Transmembrane helix</keyword>
<keyword evidence="6 7" id="KW-0472">Membrane</keyword>
<dbReference type="Pfam" id="PF07690">
    <property type="entry name" value="MFS_1"/>
    <property type="match status" value="1"/>
</dbReference>
<feature type="transmembrane region" description="Helical" evidence="7">
    <location>
        <begin position="130"/>
        <end position="151"/>
    </location>
</feature>
<reference evidence="9 10" key="1">
    <citation type="journal article" date="2015" name="Genome Announc.">
        <title>Expanding the biotechnology potential of lactobacilli through comparative genomics of 213 strains and associated genera.</title>
        <authorList>
            <person name="Sun Z."/>
            <person name="Harris H.M."/>
            <person name="McCann A."/>
            <person name="Guo C."/>
            <person name="Argimon S."/>
            <person name="Zhang W."/>
            <person name="Yang X."/>
            <person name="Jeffery I.B."/>
            <person name="Cooney J.C."/>
            <person name="Kagawa T.F."/>
            <person name="Liu W."/>
            <person name="Song Y."/>
            <person name="Salvetti E."/>
            <person name="Wrobel A."/>
            <person name="Rasinkangas P."/>
            <person name="Parkhill J."/>
            <person name="Rea M.C."/>
            <person name="O'Sullivan O."/>
            <person name="Ritari J."/>
            <person name="Douillard F.P."/>
            <person name="Paul Ross R."/>
            <person name="Yang R."/>
            <person name="Briner A.E."/>
            <person name="Felis G.E."/>
            <person name="de Vos W.M."/>
            <person name="Barrangou R."/>
            <person name="Klaenhammer T.R."/>
            <person name="Caufield P.W."/>
            <person name="Cui Y."/>
            <person name="Zhang H."/>
            <person name="O'Toole P.W."/>
        </authorList>
    </citation>
    <scope>NUCLEOTIDE SEQUENCE [LARGE SCALE GENOMIC DNA]</scope>
    <source>
        <strain evidence="9 10">DSM 14421</strain>
    </source>
</reference>
<proteinExistence type="predicted"/>
<dbReference type="InterPro" id="IPR036259">
    <property type="entry name" value="MFS_trans_sf"/>
</dbReference>
<keyword evidence="2" id="KW-0813">Transport</keyword>
<feature type="transmembrane region" description="Helical" evidence="7">
    <location>
        <begin position="97"/>
        <end position="118"/>
    </location>
</feature>
<evidence type="ECO:0000313" key="9">
    <source>
        <dbReference type="EMBL" id="KRL65808.1"/>
    </source>
</evidence>
<evidence type="ECO:0000256" key="5">
    <source>
        <dbReference type="ARBA" id="ARBA00022989"/>
    </source>
</evidence>
<feature type="transmembrane region" description="Helical" evidence="7">
    <location>
        <begin position="387"/>
        <end position="409"/>
    </location>
</feature>
<feature type="transmembrane region" description="Helical" evidence="7">
    <location>
        <begin position="158"/>
        <end position="177"/>
    </location>
</feature>
<evidence type="ECO:0000256" key="7">
    <source>
        <dbReference type="SAM" id="Phobius"/>
    </source>
</evidence>
<evidence type="ECO:0000256" key="3">
    <source>
        <dbReference type="ARBA" id="ARBA00022475"/>
    </source>
</evidence>
<comment type="subcellular location">
    <subcellularLocation>
        <location evidence="1">Cell membrane</location>
        <topology evidence="1">Multi-pass membrane protein</topology>
    </subcellularLocation>
</comment>
<dbReference type="PATRIC" id="fig|1423739.3.peg.3173"/>
<protein>
    <submittedName>
        <fullName evidence="9">Arabinose efflux permease</fullName>
    </submittedName>
</protein>
<dbReference type="GO" id="GO:0022857">
    <property type="term" value="F:transmembrane transporter activity"/>
    <property type="evidence" value="ECO:0007669"/>
    <property type="project" value="InterPro"/>
</dbReference>
<dbReference type="InterPro" id="IPR050189">
    <property type="entry name" value="MFS_Efflux_Transporters"/>
</dbReference>
<dbReference type="PROSITE" id="PS50850">
    <property type="entry name" value="MFS"/>
    <property type="match status" value="1"/>
</dbReference>
<evidence type="ECO:0000259" key="8">
    <source>
        <dbReference type="PROSITE" id="PS50850"/>
    </source>
</evidence>
<dbReference type="InterPro" id="IPR011701">
    <property type="entry name" value="MFS"/>
</dbReference>
<evidence type="ECO:0000256" key="6">
    <source>
        <dbReference type="ARBA" id="ARBA00023136"/>
    </source>
</evidence>
<feature type="transmembrane region" description="Helical" evidence="7">
    <location>
        <begin position="233"/>
        <end position="251"/>
    </location>
</feature>
<evidence type="ECO:0000256" key="2">
    <source>
        <dbReference type="ARBA" id="ARBA00022448"/>
    </source>
</evidence>